<reference evidence="1 2" key="1">
    <citation type="journal article" date="2022" name="Int. J. Syst. Evol. Microbiol.">
        <title>Miniphocaeibacter halophilus sp. nov., an ammonium-tolerant acetate-producing bacterium isolated from a biogas system.</title>
        <authorList>
            <person name="Schnurer A."/>
            <person name="Singh A."/>
            <person name="Bi S."/>
            <person name="Qiao W."/>
            <person name="Westerholm M."/>
        </authorList>
    </citation>
    <scope>NUCLEOTIDE SEQUENCE [LARGE SCALE GENOMIC DNA]</scope>
    <source>
        <strain evidence="1 2">AMB_01</strain>
    </source>
</reference>
<protein>
    <submittedName>
        <fullName evidence="1">Uncharacterized protein</fullName>
    </submittedName>
</protein>
<accession>A0AC61MRX5</accession>
<name>A0AC61MRX5_9FIRM</name>
<proteinExistence type="predicted"/>
<keyword evidence="2" id="KW-1185">Reference proteome</keyword>
<evidence type="ECO:0000313" key="1">
    <source>
        <dbReference type="EMBL" id="QQK08271.1"/>
    </source>
</evidence>
<gene>
    <name evidence="1" type="ORF">JFY71_01650</name>
</gene>
<sequence length="105" mass="12145">MNIFIIISLLICFISAIGIAYNLNKIVYIDAKNRGIKRAKLWSFIAIGGQSSEGLILYLINRRKYPSNIDIKDKEKIDFHKRRLYIFLATIFIGFVLLIATVIFF</sequence>
<evidence type="ECO:0000313" key="2">
    <source>
        <dbReference type="Proteomes" id="UP000595814"/>
    </source>
</evidence>
<organism evidence="1 2">
    <name type="scientific">Miniphocaeibacter halophilus</name>
    <dbReference type="NCBI Taxonomy" id="2931922"/>
    <lineage>
        <taxon>Bacteria</taxon>
        <taxon>Bacillati</taxon>
        <taxon>Bacillota</taxon>
        <taxon>Tissierellia</taxon>
        <taxon>Tissierellales</taxon>
        <taxon>Peptoniphilaceae</taxon>
        <taxon>Miniphocaeibacter</taxon>
    </lineage>
</organism>
<dbReference type="EMBL" id="CP066744">
    <property type="protein sequence ID" value="QQK08271.1"/>
    <property type="molecule type" value="Genomic_DNA"/>
</dbReference>
<dbReference type="Proteomes" id="UP000595814">
    <property type="component" value="Chromosome"/>
</dbReference>